<dbReference type="NCBIfam" id="TIGR03293">
    <property type="entry name" value="PhnG_redo"/>
    <property type="match status" value="1"/>
</dbReference>
<dbReference type="RefSeq" id="WP_245504759.1">
    <property type="nucleotide sequence ID" value="NZ_SMAI01000012.1"/>
</dbReference>
<protein>
    <submittedName>
        <fullName evidence="1">Alpha-D-ribose 1-methylphosphonate 5-triphosphate synthase subunit PhnG</fullName>
    </submittedName>
</protein>
<dbReference type="EMBL" id="SMAI01000012">
    <property type="protein sequence ID" value="TCT02584.1"/>
    <property type="molecule type" value="Genomic_DNA"/>
</dbReference>
<dbReference type="Proteomes" id="UP000294664">
    <property type="component" value="Unassembled WGS sequence"/>
</dbReference>
<evidence type="ECO:0000313" key="2">
    <source>
        <dbReference type="Proteomes" id="UP000294664"/>
    </source>
</evidence>
<proteinExistence type="predicted"/>
<sequence length="150" mass="16083">MTSAEDPVQRRKALMQVLARADQAELEAAIDRFTPLPPLREPRPAETGLVMVRGRIGGDGAPFNLGEATVTRAAVQLNDVTGVSYLLGRAPERARAAAILDALWQDPAAQPVVEEALAPVRRRLAEAAAEAAAKVEATRVNFFTMARGED</sequence>
<dbReference type="AlphaFoldDB" id="A0A4R3LPY1"/>
<organism evidence="1 2">
    <name type="scientific">Aquabacter spiritensis</name>
    <dbReference type="NCBI Taxonomy" id="933073"/>
    <lineage>
        <taxon>Bacteria</taxon>
        <taxon>Pseudomonadati</taxon>
        <taxon>Pseudomonadota</taxon>
        <taxon>Alphaproteobacteria</taxon>
        <taxon>Hyphomicrobiales</taxon>
        <taxon>Xanthobacteraceae</taxon>
        <taxon>Aquabacter</taxon>
    </lineage>
</organism>
<dbReference type="Pfam" id="PF06754">
    <property type="entry name" value="PhnG"/>
    <property type="match status" value="1"/>
</dbReference>
<accession>A0A4R3LPY1</accession>
<keyword evidence="2" id="KW-1185">Reference proteome</keyword>
<gene>
    <name evidence="1" type="ORF">EDC64_11217</name>
</gene>
<dbReference type="InterPro" id="IPR009609">
    <property type="entry name" value="Phosphonate_metab_PhnG"/>
</dbReference>
<comment type="caution">
    <text evidence="1">The sequence shown here is derived from an EMBL/GenBank/DDBJ whole genome shotgun (WGS) entry which is preliminary data.</text>
</comment>
<dbReference type="GO" id="GO:0015716">
    <property type="term" value="P:organic phosphonate transport"/>
    <property type="evidence" value="ECO:0007669"/>
    <property type="project" value="InterPro"/>
</dbReference>
<dbReference type="GO" id="GO:0019634">
    <property type="term" value="P:organic phosphonate metabolic process"/>
    <property type="evidence" value="ECO:0007669"/>
    <property type="project" value="InterPro"/>
</dbReference>
<reference evidence="1 2" key="1">
    <citation type="submission" date="2019-03" db="EMBL/GenBank/DDBJ databases">
        <title>Genomic Encyclopedia of Type Strains, Phase IV (KMG-IV): sequencing the most valuable type-strain genomes for metagenomic binning, comparative biology and taxonomic classification.</title>
        <authorList>
            <person name="Goeker M."/>
        </authorList>
    </citation>
    <scope>NUCLEOTIDE SEQUENCE [LARGE SCALE GENOMIC DNA]</scope>
    <source>
        <strain evidence="1 2">DSM 9035</strain>
    </source>
</reference>
<evidence type="ECO:0000313" key="1">
    <source>
        <dbReference type="EMBL" id="TCT02584.1"/>
    </source>
</evidence>
<name>A0A4R3LPY1_9HYPH</name>